<keyword evidence="11" id="KW-1185">Reference proteome</keyword>
<dbReference type="GO" id="GO:0006508">
    <property type="term" value="P:proteolysis"/>
    <property type="evidence" value="ECO:0007669"/>
    <property type="project" value="UniProtKB-KW"/>
</dbReference>
<comment type="similarity">
    <text evidence="1 6">Belongs to the peptidase S9A family.</text>
</comment>
<evidence type="ECO:0000256" key="4">
    <source>
        <dbReference type="ARBA" id="ARBA00022825"/>
    </source>
</evidence>
<evidence type="ECO:0000313" key="11">
    <source>
        <dbReference type="Proteomes" id="UP000053201"/>
    </source>
</evidence>
<dbReference type="PANTHER" id="PTHR11757:SF19">
    <property type="entry name" value="PROLYL ENDOPEPTIDASE-LIKE"/>
    <property type="match status" value="1"/>
</dbReference>
<dbReference type="Pfam" id="PF02897">
    <property type="entry name" value="Peptidase_S9_N"/>
    <property type="match status" value="1"/>
</dbReference>
<dbReference type="eggNOG" id="KOG2237">
    <property type="taxonomic scope" value="Eukaryota"/>
</dbReference>
<dbReference type="GeneID" id="27685632"/>
<feature type="transmembrane region" description="Helical" evidence="7">
    <location>
        <begin position="15"/>
        <end position="33"/>
    </location>
</feature>
<evidence type="ECO:0000256" key="3">
    <source>
        <dbReference type="ARBA" id="ARBA00022801"/>
    </source>
</evidence>
<dbReference type="InterPro" id="IPR029058">
    <property type="entry name" value="AB_hydrolase_fold"/>
</dbReference>
<dbReference type="SUPFAM" id="SSF53474">
    <property type="entry name" value="alpha/beta-Hydrolases"/>
    <property type="match status" value="1"/>
</dbReference>
<keyword evidence="2 6" id="KW-0645">Protease</keyword>
<dbReference type="PRINTS" id="PR00862">
    <property type="entry name" value="PROLIGOPTASE"/>
</dbReference>
<evidence type="ECO:0000256" key="7">
    <source>
        <dbReference type="SAM" id="Phobius"/>
    </source>
</evidence>
<evidence type="ECO:0000256" key="6">
    <source>
        <dbReference type="RuleBase" id="RU368024"/>
    </source>
</evidence>
<dbReference type="OMA" id="HIANEYR"/>
<dbReference type="Proteomes" id="UP000053201">
    <property type="component" value="Unassembled WGS sequence"/>
</dbReference>
<feature type="domain" description="Peptidase S9A N-terminal" evidence="9">
    <location>
        <begin position="58"/>
        <end position="479"/>
    </location>
</feature>
<dbReference type="InterPro" id="IPR051543">
    <property type="entry name" value="Serine_Peptidase_S9A"/>
</dbReference>
<keyword evidence="4 6" id="KW-0720">Serine protease</keyword>
<evidence type="ECO:0000256" key="1">
    <source>
        <dbReference type="ARBA" id="ARBA00005228"/>
    </source>
</evidence>
<feature type="domain" description="Peptidase S9 prolyl oligopeptidase catalytic" evidence="8">
    <location>
        <begin position="545"/>
        <end position="745"/>
    </location>
</feature>
<accession>A0A0L0HPE2</accession>
<dbReference type="SUPFAM" id="SSF50993">
    <property type="entry name" value="Peptidase/esterase 'gauge' domain"/>
    <property type="match status" value="1"/>
</dbReference>
<dbReference type="InParanoid" id="A0A0L0HPE2"/>
<dbReference type="AlphaFoldDB" id="A0A0L0HPE2"/>
<dbReference type="InterPro" id="IPR023302">
    <property type="entry name" value="Pept_S9A_N"/>
</dbReference>
<protein>
    <recommendedName>
        <fullName evidence="6">Prolyl endopeptidase</fullName>
        <ecNumber evidence="6">3.4.21.-</ecNumber>
    </recommendedName>
</protein>
<evidence type="ECO:0000256" key="2">
    <source>
        <dbReference type="ARBA" id="ARBA00022670"/>
    </source>
</evidence>
<name>A0A0L0HPE2_SPIPD</name>
<keyword evidence="3 6" id="KW-0378">Hydrolase</keyword>
<keyword evidence="7" id="KW-0472">Membrane</keyword>
<dbReference type="OrthoDB" id="248387at2759"/>
<comment type="function">
    <text evidence="5">Serine peptidase whose precise substrate specificity remains unclear. Does not cleave peptides after a arginine or lysine residue. Regulates trans-Golgi network morphology and sorting by regulating the membrane binding of the AP-1 complex. May play a role in the regulation of synaptic vesicle exocytosis.</text>
</comment>
<sequence length="751" mass="84310">MGTLAHMLFKSTRSFYPFITLVFILLSLTWSFYSLSSSSPSHYSIIPTPKRIPFDFYLHGTRIQDNYAWLRNTQDPDVYSYIEQENSYTDASLRGQRGLQGEIQKELEGANLYAKSECDMLAVSQYWQEGGYLYYTRSTAPYPATFRRLRFNETACFCTLDLGPEETVLDYNTILPPNTTYFSPGIFEVNPRDPSLIAFSYDTTGSETYALYIRDTKTGKMWGGWPSYDSARWAVDRGAHYLYYNAVDPQWGIPRWVLRACARACPKQDKRDERGEPEWVYVEEDPSLTTAVDATSDGLFVFVKVTGQVTSEIRLINSTIATPLFHRSLAIHYTIDHAHAHFYILTNALAPNYAIHRLPTAQALASNMSISALFSDKPPEPVLPASDAQYIERMDLLSLHLVAWVRVRGLRQVVTIDLVSQSMTRPVPPTLETYSLFPGTNTDMDQRLYTEFNSSCLLFSNSSFTVPHASYVHHLGTADTRRMTHKTVSVPFSERRVWVPSTRTPNTFIPISLLTPPTSNPTPILVSAYGAYGGFQDPTWSPHLFSLLRRNISYAICHPRGDADLGAEWYTSAKYTTKNLTFSDVRDCISGLISLGVALPGHIGLYGRSAGGLITGSAVSSSGFNGLVQLVVTQVPFVDPVGDMIDPTMPWVPYEYYEWGNPNNINIFHAMMDYSPYYNVPKSKIKVFVTTGLKDARVGFYEPLKWVAKMREVGINVLVRVTGQGHFGGVGSAGLREMCEWLAFVVCGIGV</sequence>
<evidence type="ECO:0000259" key="9">
    <source>
        <dbReference type="Pfam" id="PF02897"/>
    </source>
</evidence>
<dbReference type="RefSeq" id="XP_016610967.1">
    <property type="nucleotide sequence ID" value="XM_016750313.1"/>
</dbReference>
<proteinExistence type="inferred from homology"/>
<dbReference type="EC" id="3.4.21.-" evidence="6"/>
<dbReference type="Gene3D" id="3.40.50.1820">
    <property type="entry name" value="alpha/beta hydrolase"/>
    <property type="match status" value="1"/>
</dbReference>
<evidence type="ECO:0000259" key="8">
    <source>
        <dbReference type="Pfam" id="PF00326"/>
    </source>
</evidence>
<keyword evidence="7" id="KW-1133">Transmembrane helix</keyword>
<dbReference type="GO" id="GO:0004252">
    <property type="term" value="F:serine-type endopeptidase activity"/>
    <property type="evidence" value="ECO:0007669"/>
    <property type="project" value="UniProtKB-UniRule"/>
</dbReference>
<gene>
    <name evidence="10" type="ORF">SPPG_02008</name>
</gene>
<dbReference type="PANTHER" id="PTHR11757">
    <property type="entry name" value="PROTEASE FAMILY S9A OLIGOPEPTIDASE"/>
    <property type="match status" value="1"/>
</dbReference>
<evidence type="ECO:0000256" key="5">
    <source>
        <dbReference type="ARBA" id="ARBA00045448"/>
    </source>
</evidence>
<dbReference type="Gene3D" id="2.130.10.120">
    <property type="entry name" value="Prolyl oligopeptidase, N-terminal domain"/>
    <property type="match status" value="1"/>
</dbReference>
<dbReference type="InterPro" id="IPR001375">
    <property type="entry name" value="Peptidase_S9_cat"/>
</dbReference>
<dbReference type="InterPro" id="IPR002470">
    <property type="entry name" value="Peptidase_S9A"/>
</dbReference>
<reference evidence="10 11" key="1">
    <citation type="submission" date="2009-08" db="EMBL/GenBank/DDBJ databases">
        <title>The Genome Sequence of Spizellomyces punctatus strain DAOM BR117.</title>
        <authorList>
            <consortium name="The Broad Institute Genome Sequencing Platform"/>
            <person name="Russ C."/>
            <person name="Cuomo C."/>
            <person name="Shea T."/>
            <person name="Young S.K."/>
            <person name="Zeng Q."/>
            <person name="Koehrsen M."/>
            <person name="Haas B."/>
            <person name="Borodovsky M."/>
            <person name="Guigo R."/>
            <person name="Alvarado L."/>
            <person name="Berlin A."/>
            <person name="Bochicchio J."/>
            <person name="Borenstein D."/>
            <person name="Chapman S."/>
            <person name="Chen Z."/>
            <person name="Engels R."/>
            <person name="Freedman E."/>
            <person name="Gellesch M."/>
            <person name="Goldberg J."/>
            <person name="Griggs A."/>
            <person name="Gujja S."/>
            <person name="Heiman D."/>
            <person name="Hepburn T."/>
            <person name="Howarth C."/>
            <person name="Jen D."/>
            <person name="Larson L."/>
            <person name="Lewis B."/>
            <person name="Mehta T."/>
            <person name="Park D."/>
            <person name="Pearson M."/>
            <person name="Roberts A."/>
            <person name="Saif S."/>
            <person name="Shenoy N."/>
            <person name="Sisk P."/>
            <person name="Stolte C."/>
            <person name="Sykes S."/>
            <person name="Thomson T."/>
            <person name="Walk T."/>
            <person name="White J."/>
            <person name="Yandava C."/>
            <person name="Burger G."/>
            <person name="Gray M.W."/>
            <person name="Holland P.W.H."/>
            <person name="King N."/>
            <person name="Lang F.B.F."/>
            <person name="Roger A.J."/>
            <person name="Ruiz-Trillo I."/>
            <person name="Lander E."/>
            <person name="Nusbaum C."/>
        </authorList>
    </citation>
    <scope>NUCLEOTIDE SEQUENCE [LARGE SCALE GENOMIC DNA]</scope>
    <source>
        <strain evidence="10 11">DAOM BR117</strain>
    </source>
</reference>
<organism evidence="10 11">
    <name type="scientific">Spizellomyces punctatus (strain DAOM BR117)</name>
    <dbReference type="NCBI Taxonomy" id="645134"/>
    <lineage>
        <taxon>Eukaryota</taxon>
        <taxon>Fungi</taxon>
        <taxon>Fungi incertae sedis</taxon>
        <taxon>Chytridiomycota</taxon>
        <taxon>Chytridiomycota incertae sedis</taxon>
        <taxon>Chytridiomycetes</taxon>
        <taxon>Spizellomycetales</taxon>
        <taxon>Spizellomycetaceae</taxon>
        <taxon>Spizellomyces</taxon>
    </lineage>
</organism>
<dbReference type="Pfam" id="PF00326">
    <property type="entry name" value="Peptidase_S9"/>
    <property type="match status" value="1"/>
</dbReference>
<evidence type="ECO:0000313" key="10">
    <source>
        <dbReference type="EMBL" id="KND02928.1"/>
    </source>
</evidence>
<dbReference type="VEuPathDB" id="FungiDB:SPPG_02008"/>
<keyword evidence="7" id="KW-0812">Transmembrane</keyword>
<dbReference type="EMBL" id="KQ257452">
    <property type="protein sequence ID" value="KND02928.1"/>
    <property type="molecule type" value="Genomic_DNA"/>
</dbReference>